<evidence type="ECO:0000256" key="1">
    <source>
        <dbReference type="ARBA" id="ARBA00002001"/>
    </source>
</evidence>
<dbReference type="OrthoDB" id="5820349at2759"/>
<dbReference type="STRING" id="27835.A0A0N4YGB7"/>
<evidence type="ECO:0000256" key="5">
    <source>
        <dbReference type="ARBA" id="ARBA00020836"/>
    </source>
</evidence>
<keyword evidence="7" id="KW-0238">DNA-binding</keyword>
<protein>
    <recommendedName>
        <fullName evidence="5">Histone H4</fullName>
    </recommendedName>
</protein>
<dbReference type="GO" id="GO:0003677">
    <property type="term" value="F:DNA binding"/>
    <property type="evidence" value="ECO:0007669"/>
    <property type="project" value="UniProtKB-KW"/>
</dbReference>
<dbReference type="PANTHER" id="PTHR10484">
    <property type="entry name" value="HISTONE H4"/>
    <property type="match status" value="1"/>
</dbReference>
<comment type="similarity">
    <text evidence="4">Belongs to the histone H4 family.</text>
</comment>
<keyword evidence="9" id="KW-0544">Nucleosome core</keyword>
<dbReference type="EMBL" id="UYSL01021915">
    <property type="protein sequence ID" value="VDL79441.1"/>
    <property type="molecule type" value="Genomic_DNA"/>
</dbReference>
<comment type="subcellular location">
    <subcellularLocation>
        <location evidence="3">Chromosome</location>
    </subcellularLocation>
    <subcellularLocation>
        <location evidence="2">Nucleus</location>
    </subcellularLocation>
</comment>
<dbReference type="GO" id="GO:0005634">
    <property type="term" value="C:nucleus"/>
    <property type="evidence" value="ECO:0007669"/>
    <property type="project" value="UniProtKB-SubCell"/>
</dbReference>
<evidence type="ECO:0000256" key="6">
    <source>
        <dbReference type="ARBA" id="ARBA00022454"/>
    </source>
</evidence>
<name>A0A0N4YGB7_NIPBR</name>
<dbReference type="SUPFAM" id="SSF47113">
    <property type="entry name" value="Histone-fold"/>
    <property type="match status" value="1"/>
</dbReference>
<evidence type="ECO:0000313" key="11">
    <source>
        <dbReference type="EMBL" id="VDL79441.1"/>
    </source>
</evidence>
<evidence type="ECO:0000256" key="4">
    <source>
        <dbReference type="ARBA" id="ARBA00006564"/>
    </source>
</evidence>
<dbReference type="AlphaFoldDB" id="A0A0N4YGB7"/>
<proteinExistence type="inferred from homology"/>
<dbReference type="GO" id="GO:0030527">
    <property type="term" value="F:structural constituent of chromatin"/>
    <property type="evidence" value="ECO:0007669"/>
    <property type="project" value="InterPro"/>
</dbReference>
<dbReference type="WBParaSite" id="NBR_0001584601-mRNA-1">
    <property type="protein sequence ID" value="NBR_0001584601-mRNA-1"/>
    <property type="gene ID" value="NBR_0001584601"/>
</dbReference>
<evidence type="ECO:0000256" key="3">
    <source>
        <dbReference type="ARBA" id="ARBA00004286"/>
    </source>
</evidence>
<dbReference type="InterPro" id="IPR009072">
    <property type="entry name" value="Histone-fold"/>
</dbReference>
<evidence type="ECO:0000256" key="8">
    <source>
        <dbReference type="ARBA" id="ARBA00023242"/>
    </source>
</evidence>
<dbReference type="GO" id="GO:0000786">
    <property type="term" value="C:nucleosome"/>
    <property type="evidence" value="ECO:0007669"/>
    <property type="project" value="UniProtKB-KW"/>
</dbReference>
<evidence type="ECO:0000313" key="12">
    <source>
        <dbReference type="Proteomes" id="UP000271162"/>
    </source>
</evidence>
<evidence type="ECO:0000313" key="13">
    <source>
        <dbReference type="WBParaSite" id="NBR_0001584601-mRNA-1"/>
    </source>
</evidence>
<comment type="function">
    <text evidence="1">Core component of nucleosome. Nucleosomes wrap and compact DNA into chromatin, limiting DNA accessibility to the cellular machineries which require DNA as a template. Histones thereby play a central role in transcription regulation, DNA repair, DNA replication and chromosomal stability. DNA accessibility is regulated via a complex set of post-translational modifications of histones, also called histone code, and nucleosome remodeling.</text>
</comment>
<keyword evidence="12" id="KW-1185">Reference proteome</keyword>
<evidence type="ECO:0000256" key="10">
    <source>
        <dbReference type="SAM" id="MobiDB-lite"/>
    </source>
</evidence>
<dbReference type="OMA" id="LRYKRTT"/>
<dbReference type="PRINTS" id="PR00623">
    <property type="entry name" value="HISTONEH4"/>
</dbReference>
<evidence type="ECO:0000256" key="9">
    <source>
        <dbReference type="ARBA" id="ARBA00023269"/>
    </source>
</evidence>
<dbReference type="InterPro" id="IPR001951">
    <property type="entry name" value="Histone_H4"/>
</dbReference>
<dbReference type="GO" id="GO:0046982">
    <property type="term" value="F:protein heterodimerization activity"/>
    <property type="evidence" value="ECO:0007669"/>
    <property type="project" value="InterPro"/>
</dbReference>
<feature type="region of interest" description="Disordered" evidence="10">
    <location>
        <begin position="1"/>
        <end position="25"/>
    </location>
</feature>
<accession>A0A0N4YGB7</accession>
<reference evidence="11 12" key="2">
    <citation type="submission" date="2018-11" db="EMBL/GenBank/DDBJ databases">
        <authorList>
            <consortium name="Pathogen Informatics"/>
        </authorList>
    </citation>
    <scope>NUCLEOTIDE SEQUENCE [LARGE SCALE GENOMIC DNA]</scope>
</reference>
<organism evidence="13">
    <name type="scientific">Nippostrongylus brasiliensis</name>
    <name type="common">Rat hookworm</name>
    <dbReference type="NCBI Taxonomy" id="27835"/>
    <lineage>
        <taxon>Eukaryota</taxon>
        <taxon>Metazoa</taxon>
        <taxon>Ecdysozoa</taxon>
        <taxon>Nematoda</taxon>
        <taxon>Chromadorea</taxon>
        <taxon>Rhabditida</taxon>
        <taxon>Rhabditina</taxon>
        <taxon>Rhabditomorpha</taxon>
        <taxon>Strongyloidea</taxon>
        <taxon>Heligmosomidae</taxon>
        <taxon>Nippostrongylus</taxon>
    </lineage>
</organism>
<reference evidence="13" key="1">
    <citation type="submission" date="2017-02" db="UniProtKB">
        <authorList>
            <consortium name="WormBaseParasite"/>
        </authorList>
    </citation>
    <scope>IDENTIFICATION</scope>
</reference>
<evidence type="ECO:0000256" key="2">
    <source>
        <dbReference type="ARBA" id="ARBA00004123"/>
    </source>
</evidence>
<keyword evidence="8" id="KW-0539">Nucleus</keyword>
<evidence type="ECO:0000256" key="7">
    <source>
        <dbReference type="ARBA" id="ARBA00023125"/>
    </source>
</evidence>
<gene>
    <name evidence="11" type="ORF">NBR_LOCUS15847</name>
</gene>
<feature type="compositionally biased region" description="Basic and acidic residues" evidence="10">
    <location>
        <begin position="1"/>
        <end position="14"/>
    </location>
</feature>
<keyword evidence="6" id="KW-0158">Chromosome</keyword>
<dbReference type="Gene3D" id="1.10.20.10">
    <property type="entry name" value="Histone, subunit A"/>
    <property type="match status" value="1"/>
</dbReference>
<sequence>MVDQKSDATDSQQHDRRRSLRLSQRPVLIVPPPSVQKVQKKKKTPMKVRRTITRRAMAKLAAAVGVKRLRVDVHEKAEEFLVDFIDDVVYDIVQYCRCARRKTILLEDVQNALKRRGLSVYC</sequence>
<dbReference type="Proteomes" id="UP000271162">
    <property type="component" value="Unassembled WGS sequence"/>
</dbReference>